<proteinExistence type="predicted"/>
<sequence>MVLNISDQSVARLTVECERIFDLCFPRDDITEHDWVVNRRVDFSLWIDMMGAGASGRASLDARLESRPREAALTKSMLSRFLDYLNRLEKAASVSAFKDAKRDIDSAIENLTILAVAIRSTGRVSRFRKADARLNRAAFHEFERYLKLMILISPFLEDELKDPELEQRHKDKPLWWEEAINGQLSTIQQRLIEANILRRNRFLYAQRHSTKLAARSKSPLILVNQPGKDAELLVGPQPNMIEVTKTMTDPHGLTTKGPLDNILKTAPSLSATSASALEQSIVVARFQRKQKVPVTKTRITSIAETMEYPKLFNPEQAPSPVSQLMAEKCPCCCEPLPEDVFQGHKEWEYAHLPTYTPGTLRLQVNRRHLVQDLQPYACFAENCPMPAVLYATSKDLKTHLQQQHKKRRICQLCDISQARLFEGLEELIQHVQEQHEDNFPQELHDSIELWPTTLRYGLDSCPLCHSSGPTDDPILIEHVLKHIHRFSLLSLPWSDSQIQICEDFVPEYSDHDLMQKWLGELEQPTQAQLDRMQVAMVASGISHINTELPFSLGYFSNNKYFADSTDTRGSRPATPDTMLGEKHSDSSRDANRSKFIVPYPRSLAFNKDHTLDQLSRFRLPGAKSCSGQKQSTACLYGPSDITNTHKVLEFAYAVHGSYPAMNLFWLRGDSMDAFLRSLSSIALKCNILGAAADLGMGALSLMRAWLEDESHGRWVIIIDSCNENLIEPMVERLPECGHGAVLFTTRQSFHLNRPNSHHETIYVEAMQPRRIAELLRNSLWTQPYDEKALQSVSVQLDQDHLRLSFILGFIRTYRLTADDFFLLIGDPQSLSSDLLVTGMTFLLKDVHICEPLEKTWSNSLARIRQSRTTACNLLSLLSVFSSTPIPYTLLHAYMRREYRFDGADFYNDLGFLELNGLLSITQTPSAGLVLNSIVQWAIRKWLAAEGRLDEITKEAIITTLEVFPSPRGSCGQKDIYSRLVPHAVAILGHRGAQSGLGPIPQQASLLFSLAVCLFEEGKLNDAARYCQEALDMNEYIWGKEDPSTIRIATKLAKIRESPQQLHQSMKSRSRRQPKTPREPTKDVHTSRKSPDKRFHLPVDGSSSKFDQIKEQKIKSRSKHTPRGPKKWSEWVYNDRYCRYYRYRKLSNGDYEYDWAPDFAVSRNSEPTEWKKFQERGDTKLDCSDAEVLDDSAGPVARVDHPENDFAVPSSGHGAIELARSITDKGKGKEIYDPNSETHHHQWDHGNPDKMQYSMFIAVNPIKKGSMDAYYNDQVEDRPDFLSTTRNEHVEQQQPIGQEATLDYRYRVDRSEKFQPGQIFRINWVLRGVPEVNTGSNSSTTGTDGWSSSFGVHFFFGSRRFIVVANDDEHCQCISIITYGGKACTKRGTLAANHGVIFDDKRPRLLKGEPQMGFRPVKAHMFEDDEKLTHACRVDYSKISPIDHNMRVSFIGRLASDDDLETFSEAVTTCWERKMHQ</sequence>
<dbReference type="STRING" id="1283841.A0A084QYL1"/>
<evidence type="ECO:0000256" key="1">
    <source>
        <dbReference type="SAM" id="MobiDB-lite"/>
    </source>
</evidence>
<dbReference type="PANTHER" id="PTHR35391:SF5">
    <property type="entry name" value="DUF6590 DOMAIN-CONTAINING PROTEIN"/>
    <property type="match status" value="1"/>
</dbReference>
<dbReference type="OrthoDB" id="3559580at2759"/>
<dbReference type="SUPFAM" id="SSF48452">
    <property type="entry name" value="TPR-like"/>
    <property type="match status" value="1"/>
</dbReference>
<dbReference type="SMART" id="SM00028">
    <property type="entry name" value="TPR"/>
    <property type="match status" value="1"/>
</dbReference>
<protein>
    <recommendedName>
        <fullName evidence="2">DUF6590 domain-containing protein</fullName>
    </recommendedName>
</protein>
<evidence type="ECO:0000313" key="3">
    <source>
        <dbReference type="EMBL" id="KFA69046.1"/>
    </source>
</evidence>
<dbReference type="Gene3D" id="1.25.40.10">
    <property type="entry name" value="Tetratricopeptide repeat domain"/>
    <property type="match status" value="1"/>
</dbReference>
<dbReference type="InParanoid" id="A0A084QYL1"/>
<name>A0A084QYL1_STAC4</name>
<feature type="compositionally biased region" description="Basic residues" evidence="1">
    <location>
        <begin position="1065"/>
        <end position="1074"/>
    </location>
</feature>
<dbReference type="EMBL" id="KL659619">
    <property type="protein sequence ID" value="KFA69046.1"/>
    <property type="molecule type" value="Genomic_DNA"/>
</dbReference>
<feature type="region of interest" description="Disordered" evidence="1">
    <location>
        <begin position="1056"/>
        <end position="1124"/>
    </location>
</feature>
<evidence type="ECO:0000313" key="4">
    <source>
        <dbReference type="Proteomes" id="UP000028524"/>
    </source>
</evidence>
<feature type="compositionally biased region" description="Basic and acidic residues" evidence="1">
    <location>
        <begin position="579"/>
        <end position="591"/>
    </location>
</feature>
<organism evidence="3 4">
    <name type="scientific">Stachybotrys chlorohalonatus (strain IBT 40285)</name>
    <dbReference type="NCBI Taxonomy" id="1283841"/>
    <lineage>
        <taxon>Eukaryota</taxon>
        <taxon>Fungi</taxon>
        <taxon>Dikarya</taxon>
        <taxon>Ascomycota</taxon>
        <taxon>Pezizomycotina</taxon>
        <taxon>Sordariomycetes</taxon>
        <taxon>Hypocreomycetidae</taxon>
        <taxon>Hypocreales</taxon>
        <taxon>Stachybotryaceae</taxon>
        <taxon>Stachybotrys</taxon>
    </lineage>
</organism>
<evidence type="ECO:0000259" key="2">
    <source>
        <dbReference type="Pfam" id="PF20233"/>
    </source>
</evidence>
<dbReference type="InterPro" id="IPR019734">
    <property type="entry name" value="TPR_rpt"/>
</dbReference>
<feature type="compositionally biased region" description="Basic residues" evidence="1">
    <location>
        <begin position="1114"/>
        <end position="1124"/>
    </location>
</feature>
<dbReference type="InterPro" id="IPR011990">
    <property type="entry name" value="TPR-like_helical_dom_sf"/>
</dbReference>
<dbReference type="InterPro" id="IPR046497">
    <property type="entry name" value="DUF6590"/>
</dbReference>
<dbReference type="PANTHER" id="PTHR35391">
    <property type="entry name" value="C2H2-TYPE DOMAIN-CONTAINING PROTEIN-RELATED"/>
    <property type="match status" value="1"/>
</dbReference>
<dbReference type="Proteomes" id="UP000028524">
    <property type="component" value="Unassembled WGS sequence"/>
</dbReference>
<dbReference type="Pfam" id="PF20233">
    <property type="entry name" value="DUF6590"/>
    <property type="match status" value="1"/>
</dbReference>
<keyword evidence="4" id="KW-1185">Reference proteome</keyword>
<feature type="region of interest" description="Disordered" evidence="1">
    <location>
        <begin position="564"/>
        <end position="591"/>
    </location>
</feature>
<gene>
    <name evidence="3" type="ORF">S40285_05471</name>
</gene>
<feature type="compositionally biased region" description="Basic and acidic residues" evidence="1">
    <location>
        <begin position="1075"/>
        <end position="1096"/>
    </location>
</feature>
<reference evidence="3 4" key="1">
    <citation type="journal article" date="2014" name="BMC Genomics">
        <title>Comparative genome sequencing reveals chemotype-specific gene clusters in the toxigenic black mold Stachybotrys.</title>
        <authorList>
            <person name="Semeiks J."/>
            <person name="Borek D."/>
            <person name="Otwinowski Z."/>
            <person name="Grishin N.V."/>
        </authorList>
    </citation>
    <scope>NUCLEOTIDE SEQUENCE [LARGE SCALE GENOMIC DNA]</scope>
    <source>
        <strain evidence="3 4">IBT 40285</strain>
    </source>
</reference>
<dbReference type="HOGENOM" id="CLU_251908_0_0_1"/>
<accession>A0A084QYL1</accession>
<feature type="domain" description="DUF6590" evidence="2">
    <location>
        <begin position="1311"/>
        <end position="1456"/>
    </location>
</feature>